<evidence type="ECO:0000313" key="2">
    <source>
        <dbReference type="EMBL" id="KAF2280438.1"/>
    </source>
</evidence>
<dbReference type="Proteomes" id="UP000800097">
    <property type="component" value="Unassembled WGS sequence"/>
</dbReference>
<feature type="region of interest" description="Disordered" evidence="1">
    <location>
        <begin position="84"/>
        <end position="117"/>
    </location>
</feature>
<dbReference type="RefSeq" id="XP_033657976.1">
    <property type="nucleotide sequence ID" value="XM_033795002.1"/>
</dbReference>
<protein>
    <submittedName>
        <fullName evidence="2">Uncharacterized protein</fullName>
    </submittedName>
</protein>
<reference evidence="2" key="1">
    <citation type="journal article" date="2020" name="Stud. Mycol.">
        <title>101 Dothideomycetes genomes: a test case for predicting lifestyles and emergence of pathogens.</title>
        <authorList>
            <person name="Haridas S."/>
            <person name="Albert R."/>
            <person name="Binder M."/>
            <person name="Bloem J."/>
            <person name="Labutti K."/>
            <person name="Salamov A."/>
            <person name="Andreopoulos B."/>
            <person name="Baker S."/>
            <person name="Barry K."/>
            <person name="Bills G."/>
            <person name="Bluhm B."/>
            <person name="Cannon C."/>
            <person name="Castanera R."/>
            <person name="Culley D."/>
            <person name="Daum C."/>
            <person name="Ezra D."/>
            <person name="Gonzalez J."/>
            <person name="Henrissat B."/>
            <person name="Kuo A."/>
            <person name="Liang C."/>
            <person name="Lipzen A."/>
            <person name="Lutzoni F."/>
            <person name="Magnuson J."/>
            <person name="Mondo S."/>
            <person name="Nolan M."/>
            <person name="Ohm R."/>
            <person name="Pangilinan J."/>
            <person name="Park H.-J."/>
            <person name="Ramirez L."/>
            <person name="Alfaro M."/>
            <person name="Sun H."/>
            <person name="Tritt A."/>
            <person name="Yoshinaga Y."/>
            <person name="Zwiers L.-H."/>
            <person name="Turgeon B."/>
            <person name="Goodwin S."/>
            <person name="Spatafora J."/>
            <person name="Crous P."/>
            <person name="Grigoriev I."/>
        </authorList>
    </citation>
    <scope>NUCLEOTIDE SEQUENCE</scope>
    <source>
        <strain evidence="2">CBS 379.55</strain>
    </source>
</reference>
<feature type="region of interest" description="Disordered" evidence="1">
    <location>
        <begin position="139"/>
        <end position="160"/>
    </location>
</feature>
<feature type="non-terminal residue" evidence="2">
    <location>
        <position position="1"/>
    </location>
</feature>
<proteinExistence type="predicted"/>
<feature type="compositionally biased region" description="Polar residues" evidence="1">
    <location>
        <begin position="89"/>
        <end position="117"/>
    </location>
</feature>
<feature type="compositionally biased region" description="Low complexity" evidence="1">
    <location>
        <begin position="140"/>
        <end position="157"/>
    </location>
</feature>
<dbReference type="AlphaFoldDB" id="A0A6A6JX90"/>
<evidence type="ECO:0000256" key="1">
    <source>
        <dbReference type="SAM" id="MobiDB-lite"/>
    </source>
</evidence>
<organism evidence="2 3">
    <name type="scientific">Westerdykella ornata</name>
    <dbReference type="NCBI Taxonomy" id="318751"/>
    <lineage>
        <taxon>Eukaryota</taxon>
        <taxon>Fungi</taxon>
        <taxon>Dikarya</taxon>
        <taxon>Ascomycota</taxon>
        <taxon>Pezizomycotina</taxon>
        <taxon>Dothideomycetes</taxon>
        <taxon>Pleosporomycetidae</taxon>
        <taxon>Pleosporales</taxon>
        <taxon>Sporormiaceae</taxon>
        <taxon>Westerdykella</taxon>
    </lineage>
</organism>
<gene>
    <name evidence="2" type="ORF">EI97DRAFT_364315</name>
</gene>
<feature type="region of interest" description="Disordered" evidence="1">
    <location>
        <begin position="288"/>
        <end position="343"/>
    </location>
</feature>
<sequence length="343" mass="37640">FSIVALVLTLASFTFIKSRLQEISVATSRSAIKRWDGYIVAQIVIWTATCVLHGFLFSTPLWRNRSEEVLRAIPYPRDSIMSEVRKSEQTTSMHNFEPTQPSSPLASMPASGQSSQSLKNWKGSLHEVVRPMTSRTKLVSRSSYSRDSQSICSDSNSMDNISHSDGFDSWDTSSVSIQAREVVAQTAPSRRTVLEPIPGSRPASPAQALDGPFPLEMHLDEDGILAPPPKLLPDISRPPSPVVNEGHIHPLFRSESPHPPEVLTPGTSIEASPLSTQMLAMASRPYNHMRSHSQTGSPSMRNQSFRGRAVSAERSRSSSPPSREMTPPIPDFVLNPSARSSTS</sequence>
<dbReference type="OrthoDB" id="5431149at2759"/>
<feature type="compositionally biased region" description="Polar residues" evidence="1">
    <location>
        <begin position="292"/>
        <end position="305"/>
    </location>
</feature>
<keyword evidence="3" id="KW-1185">Reference proteome</keyword>
<accession>A0A6A6JX90</accession>
<feature type="region of interest" description="Disordered" evidence="1">
    <location>
        <begin position="188"/>
        <end position="209"/>
    </location>
</feature>
<dbReference type="GeneID" id="54548177"/>
<evidence type="ECO:0000313" key="3">
    <source>
        <dbReference type="Proteomes" id="UP000800097"/>
    </source>
</evidence>
<dbReference type="EMBL" id="ML986485">
    <property type="protein sequence ID" value="KAF2280438.1"/>
    <property type="molecule type" value="Genomic_DNA"/>
</dbReference>
<name>A0A6A6JX90_WESOR</name>
<feature type="non-terminal residue" evidence="2">
    <location>
        <position position="343"/>
    </location>
</feature>